<evidence type="ECO:0000256" key="4">
    <source>
        <dbReference type="ARBA" id="ARBA00022989"/>
    </source>
</evidence>
<evidence type="ECO:0000256" key="3">
    <source>
        <dbReference type="ARBA" id="ARBA00022692"/>
    </source>
</evidence>
<dbReference type="GO" id="GO:0000271">
    <property type="term" value="P:polysaccharide biosynthetic process"/>
    <property type="evidence" value="ECO:0007669"/>
    <property type="project" value="InterPro"/>
</dbReference>
<evidence type="ECO:0000313" key="9">
    <source>
        <dbReference type="Proteomes" id="UP000236884"/>
    </source>
</evidence>
<dbReference type="InterPro" id="IPR007267">
    <property type="entry name" value="GtrA_DPMS_TM"/>
</dbReference>
<feature type="domain" description="GtrA/DPMS transmembrane" evidence="7">
    <location>
        <begin position="8"/>
        <end position="122"/>
    </location>
</feature>
<evidence type="ECO:0000256" key="2">
    <source>
        <dbReference type="ARBA" id="ARBA00009399"/>
    </source>
</evidence>
<evidence type="ECO:0000256" key="6">
    <source>
        <dbReference type="SAM" id="Phobius"/>
    </source>
</evidence>
<sequence length="135" mass="14625">MVRKTISFGLVGVINAAVDASVFFAAINWLTDSRIVANVLAWLVAVSGSYVMNSYTTFAVESGRKLQLQDYWKFVASGILGMVANTATLLIVDHFAPLWVAKLVALAVSFVVNFSMSHFVIFPAKRAAENKPPVG</sequence>
<dbReference type="AlphaFoldDB" id="A0A0S3PSC7"/>
<dbReference type="EMBL" id="AP014946">
    <property type="protein sequence ID" value="BAT58734.1"/>
    <property type="molecule type" value="Genomic_DNA"/>
</dbReference>
<dbReference type="PANTHER" id="PTHR38459">
    <property type="entry name" value="PROPHAGE BACTOPRENOL-LINKED GLUCOSE TRANSLOCASE HOMOLOG"/>
    <property type="match status" value="1"/>
</dbReference>
<feature type="transmembrane region" description="Helical" evidence="6">
    <location>
        <begin position="7"/>
        <end position="27"/>
    </location>
</feature>
<feature type="transmembrane region" description="Helical" evidence="6">
    <location>
        <begin position="98"/>
        <end position="122"/>
    </location>
</feature>
<dbReference type="OrthoDB" id="8264912at2"/>
<evidence type="ECO:0000259" key="7">
    <source>
        <dbReference type="Pfam" id="PF04138"/>
    </source>
</evidence>
<dbReference type="Proteomes" id="UP000236884">
    <property type="component" value="Chromosome"/>
</dbReference>
<keyword evidence="5 6" id="KW-0472">Membrane</keyword>
<keyword evidence="4 6" id="KW-1133">Transmembrane helix</keyword>
<proteinExistence type="inferred from homology"/>
<dbReference type="PANTHER" id="PTHR38459:SF1">
    <property type="entry name" value="PROPHAGE BACTOPRENOL-LINKED GLUCOSE TRANSLOCASE HOMOLOG"/>
    <property type="match status" value="1"/>
</dbReference>
<keyword evidence="9" id="KW-1185">Reference proteome</keyword>
<keyword evidence="3 6" id="KW-0812">Transmembrane</keyword>
<organism evidence="8 9">
    <name type="scientific">Variibacter gotjawalensis</name>
    <dbReference type="NCBI Taxonomy" id="1333996"/>
    <lineage>
        <taxon>Bacteria</taxon>
        <taxon>Pseudomonadati</taxon>
        <taxon>Pseudomonadota</taxon>
        <taxon>Alphaproteobacteria</taxon>
        <taxon>Hyphomicrobiales</taxon>
        <taxon>Nitrobacteraceae</taxon>
        <taxon>Variibacter</taxon>
    </lineage>
</organism>
<dbReference type="GO" id="GO:0005886">
    <property type="term" value="C:plasma membrane"/>
    <property type="evidence" value="ECO:0007669"/>
    <property type="project" value="TreeGrafter"/>
</dbReference>
<evidence type="ECO:0000313" key="8">
    <source>
        <dbReference type="EMBL" id="BAT58734.1"/>
    </source>
</evidence>
<evidence type="ECO:0000256" key="1">
    <source>
        <dbReference type="ARBA" id="ARBA00004141"/>
    </source>
</evidence>
<gene>
    <name evidence="8" type="ORF">GJW-30_1_01261</name>
</gene>
<comment type="subcellular location">
    <subcellularLocation>
        <location evidence="1">Membrane</location>
        <topology evidence="1">Multi-pass membrane protein</topology>
    </subcellularLocation>
</comment>
<feature type="transmembrane region" description="Helical" evidence="6">
    <location>
        <begin position="72"/>
        <end position="92"/>
    </location>
</feature>
<name>A0A0S3PSC7_9BRAD</name>
<accession>A0A0S3PSC7</accession>
<dbReference type="InterPro" id="IPR051401">
    <property type="entry name" value="GtrA_CellWall_Glycosyl"/>
</dbReference>
<dbReference type="KEGG" id="vgo:GJW-30_1_01261"/>
<comment type="similarity">
    <text evidence="2">Belongs to the GtrA family.</text>
</comment>
<protein>
    <submittedName>
        <fullName evidence="8">GtrA-like protein</fullName>
    </submittedName>
</protein>
<feature type="transmembrane region" description="Helical" evidence="6">
    <location>
        <begin position="39"/>
        <end position="60"/>
    </location>
</feature>
<dbReference type="Pfam" id="PF04138">
    <property type="entry name" value="GtrA_DPMS_TM"/>
    <property type="match status" value="1"/>
</dbReference>
<evidence type="ECO:0000256" key="5">
    <source>
        <dbReference type="ARBA" id="ARBA00023136"/>
    </source>
</evidence>
<reference evidence="8 9" key="1">
    <citation type="submission" date="2015-08" db="EMBL/GenBank/DDBJ databases">
        <title>Investigation of the bacterial diversity of lava forest soil.</title>
        <authorList>
            <person name="Lee J.S."/>
        </authorList>
    </citation>
    <scope>NUCLEOTIDE SEQUENCE [LARGE SCALE GENOMIC DNA]</scope>
    <source>
        <strain evidence="8 9">GJW-30</strain>
    </source>
</reference>
<dbReference type="RefSeq" id="WP_096353104.1">
    <property type="nucleotide sequence ID" value="NZ_AP014946.1"/>
</dbReference>